<feature type="transmembrane region" description="Helical" evidence="1">
    <location>
        <begin position="555"/>
        <end position="572"/>
    </location>
</feature>
<reference evidence="2" key="1">
    <citation type="submission" date="2018-05" db="EMBL/GenBank/DDBJ databases">
        <authorList>
            <person name="Lanie J.A."/>
            <person name="Ng W.-L."/>
            <person name="Kazmierczak K.M."/>
            <person name="Andrzejewski T.M."/>
            <person name="Davidsen T.M."/>
            <person name="Wayne K.J."/>
            <person name="Tettelin H."/>
            <person name="Glass J.I."/>
            <person name="Rusch D."/>
            <person name="Podicherti R."/>
            <person name="Tsui H.-C.T."/>
            <person name="Winkler M.E."/>
        </authorList>
    </citation>
    <scope>NUCLEOTIDE SEQUENCE</scope>
</reference>
<evidence type="ECO:0000313" key="2">
    <source>
        <dbReference type="EMBL" id="SVA49694.1"/>
    </source>
</evidence>
<sequence>VGPFLENRLVEFHIRADGPFNLVPANSLMPWFQSSDKIRFQLKKGTTPKFKINPSSDFSSTDLKDNPLLNFKQASSKPISSFEARGLVSFKKIKVHGLPPFGQDLTVSFSKSNPSSSKKNTKVIQSGDMKISTQNSFDRWDLINSGLILEGSGKWVELNWKLDSNLHKNSLFFLKTSENTDSVLSTEIIPFSGGQSLQPIPALLNQPIQLRNLTQENIDSLKVRLKLHDKPFRLVLKEIVLFEPIPASTGQIIDLPSFFHTSFPLTPSKVKNILPSEVSIKKGQLKATLLTNRGASPVLEWSTEVNQKFSQIKGVKIKYLVSPSIHANKPCWLKLFFLSSNQKFEKTICTKNHDGEIWIPVTNNFASKALKSIHWTTQADNQKNPLPLFVTLDLTMSIYGLSINTIRNNTVKTPIVKVAGEEILPVFLKDLPANQVAHLGSWWDLGVRSKNQKFDFEKNIHLLASPYLSTHNLFLENTTPTTSLNNLTFEGQDPLNPISPTIQIGIWWRFLIIFIAVMILRWAWNTSKSKKLSRKLFFIALIVFRFSKIKKHPHLYLLLATSVYFLGLLAVFKPYQNQLYTMGSIIFSLASYNFAKLNCYKVANSLPWSLEKFFTKKETLLASLFLFFLSTAALFKMAALDRVAEQATIVGFIMLFTVIFLRMFKSPKEIDLTISNDDKDLENRTSNA</sequence>
<gene>
    <name evidence="2" type="ORF">METZ01_LOCUS102548</name>
</gene>
<keyword evidence="1" id="KW-0812">Transmembrane</keyword>
<evidence type="ECO:0000256" key="1">
    <source>
        <dbReference type="SAM" id="Phobius"/>
    </source>
</evidence>
<feature type="non-terminal residue" evidence="2">
    <location>
        <position position="1"/>
    </location>
</feature>
<dbReference type="EMBL" id="UINC01011240">
    <property type="protein sequence ID" value="SVA49694.1"/>
    <property type="molecule type" value="Genomic_DNA"/>
</dbReference>
<feature type="transmembrane region" description="Helical" evidence="1">
    <location>
        <begin position="620"/>
        <end position="640"/>
    </location>
</feature>
<accession>A0A381WB40</accession>
<protein>
    <submittedName>
        <fullName evidence="2">Uncharacterized protein</fullName>
    </submittedName>
</protein>
<feature type="transmembrane region" description="Helical" evidence="1">
    <location>
        <begin position="506"/>
        <end position="524"/>
    </location>
</feature>
<name>A0A381WB40_9ZZZZ</name>
<proteinExistence type="predicted"/>
<dbReference type="AlphaFoldDB" id="A0A381WB40"/>
<keyword evidence="1" id="KW-0472">Membrane</keyword>
<keyword evidence="1" id="KW-1133">Transmembrane helix</keyword>
<feature type="transmembrane region" description="Helical" evidence="1">
    <location>
        <begin position="646"/>
        <end position="664"/>
    </location>
</feature>
<organism evidence="2">
    <name type="scientific">marine metagenome</name>
    <dbReference type="NCBI Taxonomy" id="408172"/>
    <lineage>
        <taxon>unclassified sequences</taxon>
        <taxon>metagenomes</taxon>
        <taxon>ecological metagenomes</taxon>
    </lineage>
</organism>